<dbReference type="STRING" id="1157962.A0A250X1X3"/>
<proteinExistence type="inferred from homology"/>
<comment type="catalytic activity">
    <reaction evidence="3">
        <text>L-methionyl-[protein] + [thioredoxin]-disulfide + H2O = L-methionyl-(S)-S-oxide-[protein] + [thioredoxin]-dithiol</text>
        <dbReference type="Rhea" id="RHEA:14217"/>
        <dbReference type="Rhea" id="RHEA-COMP:10698"/>
        <dbReference type="Rhea" id="RHEA-COMP:10700"/>
        <dbReference type="Rhea" id="RHEA-COMP:12313"/>
        <dbReference type="Rhea" id="RHEA-COMP:12315"/>
        <dbReference type="ChEBI" id="CHEBI:15377"/>
        <dbReference type="ChEBI" id="CHEBI:16044"/>
        <dbReference type="ChEBI" id="CHEBI:29950"/>
        <dbReference type="ChEBI" id="CHEBI:44120"/>
        <dbReference type="ChEBI" id="CHEBI:50058"/>
        <dbReference type="EC" id="1.8.4.11"/>
    </reaction>
</comment>
<dbReference type="HAMAP" id="MF_01401">
    <property type="entry name" value="MsrA"/>
    <property type="match status" value="1"/>
</dbReference>
<dbReference type="InterPro" id="IPR050162">
    <property type="entry name" value="MsrA_MetSO_reductase"/>
</dbReference>
<protein>
    <recommendedName>
        <fullName evidence="5">peptidylprolyl isomerase</fullName>
        <ecNumber evidence="5">5.2.1.8</ecNumber>
    </recommendedName>
</protein>
<dbReference type="PANTHER" id="PTHR42799:SF2">
    <property type="entry name" value="MITOCHONDRIAL PEPTIDE METHIONINE SULFOXIDE REDUCTASE"/>
    <property type="match status" value="1"/>
</dbReference>
<evidence type="ECO:0000313" key="8">
    <source>
        <dbReference type="EMBL" id="GAX77071.1"/>
    </source>
</evidence>
<dbReference type="Gene3D" id="3.10.50.40">
    <property type="match status" value="1"/>
</dbReference>
<dbReference type="PROSITE" id="PS50059">
    <property type="entry name" value="FKBP_PPIASE"/>
    <property type="match status" value="1"/>
</dbReference>
<evidence type="ECO:0000259" key="7">
    <source>
        <dbReference type="PROSITE" id="PS50059"/>
    </source>
</evidence>
<organism evidence="8 9">
    <name type="scientific">Chlamydomonas eustigma</name>
    <dbReference type="NCBI Taxonomy" id="1157962"/>
    <lineage>
        <taxon>Eukaryota</taxon>
        <taxon>Viridiplantae</taxon>
        <taxon>Chlorophyta</taxon>
        <taxon>core chlorophytes</taxon>
        <taxon>Chlorophyceae</taxon>
        <taxon>CS clade</taxon>
        <taxon>Chlamydomonadales</taxon>
        <taxon>Chlamydomonadaceae</taxon>
        <taxon>Chlamydomonas</taxon>
    </lineage>
</organism>
<dbReference type="SUPFAM" id="SSF54534">
    <property type="entry name" value="FKBP-like"/>
    <property type="match status" value="1"/>
</dbReference>
<evidence type="ECO:0000256" key="5">
    <source>
        <dbReference type="PROSITE-ProRule" id="PRU00277"/>
    </source>
</evidence>
<comment type="catalytic activity">
    <reaction evidence="4">
        <text>[thioredoxin]-disulfide + L-methionine + H2O = L-methionine (S)-S-oxide + [thioredoxin]-dithiol</text>
        <dbReference type="Rhea" id="RHEA:19993"/>
        <dbReference type="Rhea" id="RHEA-COMP:10698"/>
        <dbReference type="Rhea" id="RHEA-COMP:10700"/>
        <dbReference type="ChEBI" id="CHEBI:15377"/>
        <dbReference type="ChEBI" id="CHEBI:29950"/>
        <dbReference type="ChEBI" id="CHEBI:50058"/>
        <dbReference type="ChEBI" id="CHEBI:57844"/>
        <dbReference type="ChEBI" id="CHEBI:58772"/>
        <dbReference type="EC" id="1.8.4.11"/>
    </reaction>
</comment>
<dbReference type="OrthoDB" id="77405at2759"/>
<dbReference type="FunFam" id="3.30.1060.10:FF:000002">
    <property type="entry name" value="Peptide methionine sulfoxide reductase"/>
    <property type="match status" value="1"/>
</dbReference>
<dbReference type="Pfam" id="PF00254">
    <property type="entry name" value="FKBP_C"/>
    <property type="match status" value="1"/>
</dbReference>
<dbReference type="EC" id="5.2.1.8" evidence="5"/>
<evidence type="ECO:0000256" key="4">
    <source>
        <dbReference type="ARBA" id="ARBA00048782"/>
    </source>
</evidence>
<dbReference type="GO" id="GO:0003755">
    <property type="term" value="F:peptidyl-prolyl cis-trans isomerase activity"/>
    <property type="evidence" value="ECO:0007669"/>
    <property type="project" value="UniProtKB-KW"/>
</dbReference>
<dbReference type="GO" id="GO:0033744">
    <property type="term" value="F:L-methionine:thioredoxin-disulfide S-oxidoreductase activity"/>
    <property type="evidence" value="ECO:0007669"/>
    <property type="project" value="RHEA"/>
</dbReference>
<dbReference type="GO" id="GO:0008113">
    <property type="term" value="F:peptide-methionine (S)-S-oxide reductase activity"/>
    <property type="evidence" value="ECO:0007669"/>
    <property type="project" value="UniProtKB-EC"/>
</dbReference>
<dbReference type="AlphaFoldDB" id="A0A250X1X3"/>
<comment type="caution">
    <text evidence="8">The sequence shown here is derived from an EMBL/GenBank/DDBJ whole genome shotgun (WGS) entry which is preliminary data.</text>
</comment>
<feature type="domain" description="PPIase FKBP-type" evidence="7">
    <location>
        <begin position="41"/>
        <end position="135"/>
    </location>
</feature>
<evidence type="ECO:0000256" key="1">
    <source>
        <dbReference type="ARBA" id="ARBA00005591"/>
    </source>
</evidence>
<dbReference type="GO" id="GO:0005737">
    <property type="term" value="C:cytoplasm"/>
    <property type="evidence" value="ECO:0007669"/>
    <property type="project" value="TreeGrafter"/>
</dbReference>
<dbReference type="GO" id="GO:0034599">
    <property type="term" value="P:cellular response to oxidative stress"/>
    <property type="evidence" value="ECO:0007669"/>
    <property type="project" value="TreeGrafter"/>
</dbReference>
<keyword evidence="2" id="KW-0560">Oxidoreductase</keyword>
<evidence type="ECO:0000256" key="3">
    <source>
        <dbReference type="ARBA" id="ARBA00047806"/>
    </source>
</evidence>
<dbReference type="PANTHER" id="PTHR42799">
    <property type="entry name" value="MITOCHONDRIAL PEPTIDE METHIONINE SULFOXIDE REDUCTASE"/>
    <property type="match status" value="1"/>
</dbReference>
<name>A0A250X1X3_9CHLO</name>
<evidence type="ECO:0000313" key="9">
    <source>
        <dbReference type="Proteomes" id="UP000232323"/>
    </source>
</evidence>
<keyword evidence="9" id="KW-1185">Reference proteome</keyword>
<reference evidence="8 9" key="1">
    <citation type="submission" date="2017-08" db="EMBL/GenBank/DDBJ databases">
        <title>Acidophilic green algal genome provides insights into adaptation to an acidic environment.</title>
        <authorList>
            <person name="Hirooka S."/>
            <person name="Hirose Y."/>
            <person name="Kanesaki Y."/>
            <person name="Higuchi S."/>
            <person name="Fujiwara T."/>
            <person name="Onuma R."/>
            <person name="Era A."/>
            <person name="Ohbayashi R."/>
            <person name="Uzuka A."/>
            <person name="Nozaki H."/>
            <person name="Yoshikawa H."/>
            <person name="Miyagishima S.Y."/>
        </authorList>
    </citation>
    <scope>NUCLEOTIDE SEQUENCE [LARGE SCALE GENOMIC DNA]</scope>
    <source>
        <strain evidence="8 9">NIES-2499</strain>
    </source>
</reference>
<keyword evidence="5" id="KW-0413">Isomerase</keyword>
<dbReference type="InterPro" id="IPR001179">
    <property type="entry name" value="PPIase_FKBP_dom"/>
</dbReference>
<comment type="catalytic activity">
    <reaction evidence="5">
        <text>[protein]-peptidylproline (omega=180) = [protein]-peptidylproline (omega=0)</text>
        <dbReference type="Rhea" id="RHEA:16237"/>
        <dbReference type="Rhea" id="RHEA-COMP:10747"/>
        <dbReference type="Rhea" id="RHEA-COMP:10748"/>
        <dbReference type="ChEBI" id="CHEBI:83833"/>
        <dbReference type="ChEBI" id="CHEBI:83834"/>
        <dbReference type="EC" id="5.2.1.8"/>
    </reaction>
</comment>
<gene>
    <name evidence="8" type="ORF">CEUSTIGMA_g4517.t1</name>
</gene>
<dbReference type="InterPro" id="IPR002569">
    <property type="entry name" value="Met_Sox_Rdtase_MsrA_dom"/>
</dbReference>
<dbReference type="Pfam" id="PF01625">
    <property type="entry name" value="PMSR"/>
    <property type="match status" value="1"/>
</dbReference>
<accession>A0A250X1X3</accession>
<dbReference type="InterPro" id="IPR036509">
    <property type="entry name" value="Met_Sox_Rdtase_MsrA_sf"/>
</dbReference>
<dbReference type="InterPro" id="IPR046357">
    <property type="entry name" value="PPIase_dom_sf"/>
</dbReference>
<dbReference type="Gene3D" id="3.30.1060.10">
    <property type="entry name" value="Peptide methionine sulphoxide reductase MsrA"/>
    <property type="match status" value="1"/>
</dbReference>
<feature type="region of interest" description="Disordered" evidence="6">
    <location>
        <begin position="319"/>
        <end position="342"/>
    </location>
</feature>
<evidence type="ECO:0000256" key="6">
    <source>
        <dbReference type="SAM" id="MobiDB-lite"/>
    </source>
</evidence>
<sequence length="342" mass="36938">MFSLLRSNARLISKHTFRSFNTPVTVRRPLCVSATETAGPGDSVKVHYTGTLDDGSVFDSSRQREPLEFIIGAGSVIKGFDTAVTGLAVGGTRKSRISPADAYGEKDPSLQMSFPASSAPEGLKEGVKVQLSNGMVATVLKADKENITLDLNHELAGQALTFDVELMELTQASKMARATFGAGCFWSVELAYQRTPGVISTEVGYCNGSVDNPTYEQVCSGRTGHAEVVQVVYDPGQVSYEKLLDVFWGKHDPTTLNRQGGDVGTQYRSGIYCHTPEQREVAMKSLKAAQAKFSAPIVTEIAEVSKYTAAEDYHQQYLAKGGRNGNPQNPSKGCTDPIRCYG</sequence>
<dbReference type="EMBL" id="BEGY01000022">
    <property type="protein sequence ID" value="GAX77071.1"/>
    <property type="molecule type" value="Genomic_DNA"/>
</dbReference>
<dbReference type="NCBIfam" id="TIGR00401">
    <property type="entry name" value="msrA"/>
    <property type="match status" value="1"/>
</dbReference>
<keyword evidence="5" id="KW-0697">Rotamase</keyword>
<dbReference type="Proteomes" id="UP000232323">
    <property type="component" value="Unassembled WGS sequence"/>
</dbReference>
<comment type="similarity">
    <text evidence="1">Belongs to the MsrA Met sulfoxide reductase family.</text>
</comment>
<evidence type="ECO:0000256" key="2">
    <source>
        <dbReference type="ARBA" id="ARBA00023002"/>
    </source>
</evidence>
<dbReference type="SUPFAM" id="SSF55068">
    <property type="entry name" value="Peptide methionine sulfoxide reductase"/>
    <property type="match status" value="1"/>
</dbReference>